<proteinExistence type="predicted"/>
<keyword evidence="3" id="KW-1185">Reference proteome</keyword>
<evidence type="ECO:0000256" key="1">
    <source>
        <dbReference type="SAM" id="SignalP"/>
    </source>
</evidence>
<reference evidence="2" key="1">
    <citation type="submission" date="2022-01" db="EMBL/GenBank/DDBJ databases">
        <authorList>
            <person name="King R."/>
        </authorList>
    </citation>
    <scope>NUCLEOTIDE SEQUENCE</scope>
</reference>
<name>A0A9P0H1J1_NEZVI</name>
<dbReference type="EMBL" id="OV725077">
    <property type="protein sequence ID" value="CAH1388862.1"/>
    <property type="molecule type" value="Genomic_DNA"/>
</dbReference>
<dbReference type="AlphaFoldDB" id="A0A9P0H1J1"/>
<evidence type="ECO:0000313" key="3">
    <source>
        <dbReference type="Proteomes" id="UP001152798"/>
    </source>
</evidence>
<accession>A0A9P0H1J1</accession>
<feature type="chain" id="PRO_5040144094" description="Neuropeptide" evidence="1">
    <location>
        <begin position="26"/>
        <end position="124"/>
    </location>
</feature>
<keyword evidence="1" id="KW-0732">Signal</keyword>
<evidence type="ECO:0008006" key="4">
    <source>
        <dbReference type="Google" id="ProtNLM"/>
    </source>
</evidence>
<dbReference type="Proteomes" id="UP001152798">
    <property type="component" value="Chromosome 1"/>
</dbReference>
<gene>
    <name evidence="2" type="ORF">NEZAVI_LOCUS386</name>
</gene>
<dbReference type="OrthoDB" id="6616542at2759"/>
<protein>
    <recommendedName>
        <fullName evidence="4">Neuropeptide</fullName>
    </recommendedName>
</protein>
<sequence>MARMMHIFKITEMFIIFCIFQISNTLPVGDTSMSIRQKRDVNILQDKLIQTLNPKPILDTITEAEKCCNLQQHPIGKKLLSVFEQVTSVAANAIQVPAQKVNAVSKSVTEYLNQIGAKLVGLQK</sequence>
<feature type="signal peptide" evidence="1">
    <location>
        <begin position="1"/>
        <end position="25"/>
    </location>
</feature>
<evidence type="ECO:0000313" key="2">
    <source>
        <dbReference type="EMBL" id="CAH1388862.1"/>
    </source>
</evidence>
<organism evidence="2 3">
    <name type="scientific">Nezara viridula</name>
    <name type="common">Southern green stink bug</name>
    <name type="synonym">Cimex viridulus</name>
    <dbReference type="NCBI Taxonomy" id="85310"/>
    <lineage>
        <taxon>Eukaryota</taxon>
        <taxon>Metazoa</taxon>
        <taxon>Ecdysozoa</taxon>
        <taxon>Arthropoda</taxon>
        <taxon>Hexapoda</taxon>
        <taxon>Insecta</taxon>
        <taxon>Pterygota</taxon>
        <taxon>Neoptera</taxon>
        <taxon>Paraneoptera</taxon>
        <taxon>Hemiptera</taxon>
        <taxon>Heteroptera</taxon>
        <taxon>Panheteroptera</taxon>
        <taxon>Pentatomomorpha</taxon>
        <taxon>Pentatomoidea</taxon>
        <taxon>Pentatomidae</taxon>
        <taxon>Pentatominae</taxon>
        <taxon>Nezara</taxon>
    </lineage>
</organism>